<dbReference type="AlphaFoldDB" id="A0A0F9HZ37"/>
<sequence>MKDFVINKYITLKLEDGKTNIYVNGQIFDQCKFLFLNIPVE</sequence>
<name>A0A0F9HZ37_9ZZZZ</name>
<protein>
    <submittedName>
        <fullName evidence="1">Uncharacterized protein</fullName>
    </submittedName>
</protein>
<organism evidence="1">
    <name type="scientific">marine sediment metagenome</name>
    <dbReference type="NCBI Taxonomy" id="412755"/>
    <lineage>
        <taxon>unclassified sequences</taxon>
        <taxon>metagenomes</taxon>
        <taxon>ecological metagenomes</taxon>
    </lineage>
</organism>
<feature type="non-terminal residue" evidence="1">
    <location>
        <position position="41"/>
    </location>
</feature>
<comment type="caution">
    <text evidence="1">The sequence shown here is derived from an EMBL/GenBank/DDBJ whole genome shotgun (WGS) entry which is preliminary data.</text>
</comment>
<reference evidence="1" key="1">
    <citation type="journal article" date="2015" name="Nature">
        <title>Complex archaea that bridge the gap between prokaryotes and eukaryotes.</title>
        <authorList>
            <person name="Spang A."/>
            <person name="Saw J.H."/>
            <person name="Jorgensen S.L."/>
            <person name="Zaremba-Niedzwiedzka K."/>
            <person name="Martijn J."/>
            <person name="Lind A.E."/>
            <person name="van Eijk R."/>
            <person name="Schleper C."/>
            <person name="Guy L."/>
            <person name="Ettema T.J."/>
        </authorList>
    </citation>
    <scope>NUCLEOTIDE SEQUENCE</scope>
</reference>
<evidence type="ECO:0000313" key="1">
    <source>
        <dbReference type="EMBL" id="KKM08312.1"/>
    </source>
</evidence>
<dbReference type="EMBL" id="LAZR01015579">
    <property type="protein sequence ID" value="KKM08312.1"/>
    <property type="molecule type" value="Genomic_DNA"/>
</dbReference>
<proteinExistence type="predicted"/>
<accession>A0A0F9HZ37</accession>
<gene>
    <name evidence="1" type="ORF">LCGC14_1725100</name>
</gene>